<dbReference type="GO" id="GO:0015171">
    <property type="term" value="F:amino acid transmembrane transporter activity"/>
    <property type="evidence" value="ECO:0007669"/>
    <property type="project" value="TreeGrafter"/>
</dbReference>
<dbReference type="EMBL" id="BSFF01000003">
    <property type="protein sequence ID" value="GLK56274.1"/>
    <property type="molecule type" value="Genomic_DNA"/>
</dbReference>
<evidence type="ECO:0000256" key="6">
    <source>
        <dbReference type="SAM" id="Phobius"/>
    </source>
</evidence>
<feature type="transmembrane region" description="Helical" evidence="6">
    <location>
        <begin position="113"/>
        <end position="135"/>
    </location>
</feature>
<evidence type="ECO:0000256" key="3">
    <source>
        <dbReference type="ARBA" id="ARBA00022692"/>
    </source>
</evidence>
<reference evidence="7" key="1">
    <citation type="journal article" date="2014" name="Int. J. Syst. Evol. Microbiol.">
        <title>Complete genome sequence of Corynebacterium casei LMG S-19264T (=DSM 44701T), isolated from a smear-ripened cheese.</title>
        <authorList>
            <consortium name="US DOE Joint Genome Institute (JGI-PGF)"/>
            <person name="Walter F."/>
            <person name="Albersmeier A."/>
            <person name="Kalinowski J."/>
            <person name="Ruckert C."/>
        </authorList>
    </citation>
    <scope>NUCLEOTIDE SEQUENCE</scope>
    <source>
        <strain evidence="7">VKM B-1606</strain>
    </source>
</reference>
<organism evidence="7 10">
    <name type="scientific">Methylopila capsulata</name>
    <dbReference type="NCBI Taxonomy" id="61654"/>
    <lineage>
        <taxon>Bacteria</taxon>
        <taxon>Pseudomonadati</taxon>
        <taxon>Pseudomonadota</taxon>
        <taxon>Alphaproteobacteria</taxon>
        <taxon>Hyphomicrobiales</taxon>
        <taxon>Methylopilaceae</taxon>
        <taxon>Methylopila</taxon>
    </lineage>
</organism>
<evidence type="ECO:0000313" key="10">
    <source>
        <dbReference type="Proteomes" id="UP001143400"/>
    </source>
</evidence>
<dbReference type="PANTHER" id="PTHR30086">
    <property type="entry name" value="ARGININE EXPORTER PROTEIN ARGO"/>
    <property type="match status" value="1"/>
</dbReference>
<evidence type="ECO:0000256" key="2">
    <source>
        <dbReference type="ARBA" id="ARBA00022475"/>
    </source>
</evidence>
<dbReference type="PANTHER" id="PTHR30086:SF20">
    <property type="entry name" value="ARGININE EXPORTER PROTEIN ARGO-RELATED"/>
    <property type="match status" value="1"/>
</dbReference>
<evidence type="ECO:0000313" key="8">
    <source>
        <dbReference type="EMBL" id="MBM7852069.1"/>
    </source>
</evidence>
<evidence type="ECO:0000256" key="5">
    <source>
        <dbReference type="ARBA" id="ARBA00023136"/>
    </source>
</evidence>
<evidence type="ECO:0000256" key="4">
    <source>
        <dbReference type="ARBA" id="ARBA00022989"/>
    </source>
</evidence>
<protein>
    <submittedName>
        <fullName evidence="7">Amino acid transporter</fullName>
    </submittedName>
    <submittedName>
        <fullName evidence="8">Threonine/homoserine/homoserine lactone efflux protein</fullName>
    </submittedName>
</protein>
<reference evidence="8 9" key="2">
    <citation type="submission" date="2021-01" db="EMBL/GenBank/DDBJ databases">
        <title>Genomic Encyclopedia of Type Strains, Phase IV (KMG-IV): sequencing the most valuable type-strain genomes for metagenomic binning, comparative biology and taxonomic classification.</title>
        <authorList>
            <person name="Goeker M."/>
        </authorList>
    </citation>
    <scope>NUCLEOTIDE SEQUENCE [LARGE SCALE GENOMIC DNA]</scope>
    <source>
        <strain evidence="8 9">DSM 6130</strain>
    </source>
</reference>
<keyword evidence="4 6" id="KW-1133">Transmembrane helix</keyword>
<feature type="transmembrane region" description="Helical" evidence="6">
    <location>
        <begin position="6"/>
        <end position="27"/>
    </location>
</feature>
<feature type="transmembrane region" description="Helical" evidence="6">
    <location>
        <begin position="39"/>
        <end position="66"/>
    </location>
</feature>
<sequence>MPPLETLLAFAVATALFAYFPGPALLYTAAQTLARGRRAGFMAAFGIHIGCYAHVIAAAAGLSTVFRHVPEAYLALKFAGAAYLIWLGIGMFRRPKEATDATPAAAPKSGRRAFLDSVLVELLNPKVAIFFIAFLPQFVDPSAAFPLWAQFLILGTIVNLTFSSADVVTVLAASFVVGKMKRSGGGGRAVRWLAGSLLVGLGVKLAAAKA</sequence>
<keyword evidence="2" id="KW-1003">Cell membrane</keyword>
<dbReference type="Proteomes" id="UP001143400">
    <property type="component" value="Unassembled WGS sequence"/>
</dbReference>
<evidence type="ECO:0000256" key="1">
    <source>
        <dbReference type="ARBA" id="ARBA00004651"/>
    </source>
</evidence>
<name>A0A9W6IVX9_9HYPH</name>
<reference evidence="7" key="3">
    <citation type="submission" date="2023-01" db="EMBL/GenBank/DDBJ databases">
        <authorList>
            <person name="Sun Q."/>
            <person name="Evtushenko L."/>
        </authorList>
    </citation>
    <scope>NUCLEOTIDE SEQUENCE</scope>
    <source>
        <strain evidence="7">VKM B-1606</strain>
    </source>
</reference>
<feature type="transmembrane region" description="Helical" evidence="6">
    <location>
        <begin position="189"/>
        <end position="207"/>
    </location>
</feature>
<feature type="transmembrane region" description="Helical" evidence="6">
    <location>
        <begin position="147"/>
        <end position="177"/>
    </location>
</feature>
<dbReference type="PIRSF" id="PIRSF006324">
    <property type="entry name" value="LeuE"/>
    <property type="match status" value="1"/>
</dbReference>
<dbReference type="InterPro" id="IPR001123">
    <property type="entry name" value="LeuE-type"/>
</dbReference>
<keyword evidence="3 6" id="KW-0812">Transmembrane</keyword>
<proteinExistence type="predicted"/>
<dbReference type="GO" id="GO:0005886">
    <property type="term" value="C:plasma membrane"/>
    <property type="evidence" value="ECO:0007669"/>
    <property type="project" value="UniProtKB-SubCell"/>
</dbReference>
<dbReference type="Proteomes" id="UP000758856">
    <property type="component" value="Unassembled WGS sequence"/>
</dbReference>
<accession>A0A9W6IVX9</accession>
<dbReference type="Pfam" id="PF01810">
    <property type="entry name" value="LysE"/>
    <property type="match status" value="1"/>
</dbReference>
<keyword evidence="9" id="KW-1185">Reference proteome</keyword>
<feature type="transmembrane region" description="Helical" evidence="6">
    <location>
        <begin position="72"/>
        <end position="92"/>
    </location>
</feature>
<evidence type="ECO:0000313" key="9">
    <source>
        <dbReference type="Proteomes" id="UP000758856"/>
    </source>
</evidence>
<comment type="caution">
    <text evidence="7">The sequence shown here is derived from an EMBL/GenBank/DDBJ whole genome shotgun (WGS) entry which is preliminary data.</text>
</comment>
<dbReference type="AlphaFoldDB" id="A0A9W6IVX9"/>
<comment type="subcellular location">
    <subcellularLocation>
        <location evidence="1">Cell membrane</location>
        <topology evidence="1">Multi-pass membrane protein</topology>
    </subcellularLocation>
</comment>
<keyword evidence="5 6" id="KW-0472">Membrane</keyword>
<gene>
    <name evidence="7" type="ORF">GCM10008170_22930</name>
    <name evidence="8" type="ORF">JOD31_002311</name>
</gene>
<dbReference type="RefSeq" id="WP_204950502.1">
    <property type="nucleotide sequence ID" value="NZ_BSFF01000003.1"/>
</dbReference>
<evidence type="ECO:0000313" key="7">
    <source>
        <dbReference type="EMBL" id="GLK56274.1"/>
    </source>
</evidence>
<dbReference type="EMBL" id="JAFBCY010000003">
    <property type="protein sequence ID" value="MBM7852069.1"/>
    <property type="molecule type" value="Genomic_DNA"/>
</dbReference>